<dbReference type="EMBL" id="CP090978">
    <property type="protein sequence ID" value="UJF31508.1"/>
    <property type="molecule type" value="Genomic_DNA"/>
</dbReference>
<sequence length="532" mass="59751">MKKFLLGLSGLIILSSMPTTMAFANTDVPDPIVLPLKDDSGHNWSLLNENNMYRLKWSYTSDSQYDHFDARKVNEHTIIIHSFNEVFAVDENGHVLWKQDGSSHELETSVDGNLFTATDDFAFLDPEAKTSKATITRFNNNGTILNQYKDIPLAIVRPGSTFTAARFYTIDWKGNLIALLENGLTMLRQDGSVKWQFKELKVNDVSYSMSQVKALLSDSQGHLLVASDKQLFCLNDDGKVIWNIPYQNSKTQIKINKDYLVIGENIYKVSSTGITEVTDPEVTVELSGRASDHHGGYYQVDENTSTLMDKSFQANTTLWSYKLSDPEQSAGYNMAGNFDQNLVADDEGNVYVSTNGGTIHSLDNQGNPRFTLQITNKIIGYSQIIPLNPNNIVITNNRNVLCLERVDNQQSDISLWLNGKEQFMKKKLFMKDGRVMISLREIFEMLGAEVTWKAENEQILAKRNGKQIAFQIGSNDAYVDDTAIVLDAAPVLIDEVTYVPLRYVTEALGSNVEWDATNKVVKIIDSESNDPK</sequence>
<dbReference type="Gene3D" id="2.130.10.10">
    <property type="entry name" value="YVTN repeat-like/Quinoprotein amine dehydrogenase"/>
    <property type="match status" value="1"/>
</dbReference>
<evidence type="ECO:0000259" key="2">
    <source>
        <dbReference type="Pfam" id="PF07833"/>
    </source>
</evidence>
<dbReference type="SMART" id="SM00564">
    <property type="entry name" value="PQQ"/>
    <property type="match status" value="4"/>
</dbReference>
<dbReference type="Proteomes" id="UP001649230">
    <property type="component" value="Chromosome"/>
</dbReference>
<keyword evidence="1" id="KW-0732">Signal</keyword>
<dbReference type="InterPro" id="IPR036582">
    <property type="entry name" value="Mao_N_sf"/>
</dbReference>
<reference evidence="3 4" key="1">
    <citation type="journal article" date="2024" name="Int. J. Syst. Evol. Microbiol.">
        <title>Paenibacillus hexagrammi sp. nov., a novel bacterium isolated from the gut content of Hexagrammos agrammus.</title>
        <authorList>
            <person name="Jung H.K."/>
            <person name="Kim D.G."/>
            <person name="Zin H."/>
            <person name="Park J."/>
            <person name="Jung H."/>
            <person name="Kim Y.O."/>
            <person name="Kong H.J."/>
            <person name="Kim J.W."/>
            <person name="Kim Y.S."/>
        </authorList>
    </citation>
    <scope>NUCLEOTIDE SEQUENCE [LARGE SCALE GENOMIC DNA]</scope>
    <source>
        <strain evidence="3 4">YPD9-1</strain>
    </source>
</reference>
<evidence type="ECO:0000313" key="4">
    <source>
        <dbReference type="Proteomes" id="UP001649230"/>
    </source>
</evidence>
<keyword evidence="4" id="KW-1185">Reference proteome</keyword>
<proteinExistence type="predicted"/>
<feature type="signal peptide" evidence="1">
    <location>
        <begin position="1"/>
        <end position="24"/>
    </location>
</feature>
<name>A0ABY3SC39_9BACL</name>
<dbReference type="Gene3D" id="3.30.457.10">
    <property type="entry name" value="Copper amine oxidase-like, N-terminal domain"/>
    <property type="match status" value="1"/>
</dbReference>
<dbReference type="InterPro" id="IPR012854">
    <property type="entry name" value="Cu_amine_oxidase-like_N"/>
</dbReference>
<feature type="chain" id="PRO_5045582301" evidence="1">
    <location>
        <begin position="25"/>
        <end position="532"/>
    </location>
</feature>
<dbReference type="InterPro" id="IPR043765">
    <property type="entry name" value="DUF5711"/>
</dbReference>
<dbReference type="Pfam" id="PF07833">
    <property type="entry name" value="Cu_amine_oxidN1"/>
    <property type="match status" value="1"/>
</dbReference>
<dbReference type="RefSeq" id="WP_235117854.1">
    <property type="nucleotide sequence ID" value="NZ_CP090978.1"/>
</dbReference>
<organism evidence="3 4">
    <name type="scientific">Paenibacillus hexagrammi</name>
    <dbReference type="NCBI Taxonomy" id="2908839"/>
    <lineage>
        <taxon>Bacteria</taxon>
        <taxon>Bacillati</taxon>
        <taxon>Bacillota</taxon>
        <taxon>Bacilli</taxon>
        <taxon>Bacillales</taxon>
        <taxon>Paenibacillaceae</taxon>
        <taxon>Paenibacillus</taxon>
    </lineage>
</organism>
<dbReference type="Pfam" id="PF18975">
    <property type="entry name" value="DUF5711"/>
    <property type="match status" value="1"/>
</dbReference>
<evidence type="ECO:0000313" key="3">
    <source>
        <dbReference type="EMBL" id="UJF31508.1"/>
    </source>
</evidence>
<dbReference type="SUPFAM" id="SSF55383">
    <property type="entry name" value="Copper amine oxidase, domain N"/>
    <property type="match status" value="1"/>
</dbReference>
<gene>
    <name evidence="3" type="ORF">L0M14_16970</name>
</gene>
<dbReference type="InterPro" id="IPR015943">
    <property type="entry name" value="WD40/YVTN_repeat-like_dom_sf"/>
</dbReference>
<dbReference type="InterPro" id="IPR011047">
    <property type="entry name" value="Quinoprotein_ADH-like_sf"/>
</dbReference>
<evidence type="ECO:0000256" key="1">
    <source>
        <dbReference type="SAM" id="SignalP"/>
    </source>
</evidence>
<dbReference type="InterPro" id="IPR018391">
    <property type="entry name" value="PQQ_b-propeller_rpt"/>
</dbReference>
<feature type="domain" description="Copper amine oxidase-like N-terminal" evidence="2">
    <location>
        <begin position="417"/>
        <end position="523"/>
    </location>
</feature>
<dbReference type="SUPFAM" id="SSF50998">
    <property type="entry name" value="Quinoprotein alcohol dehydrogenase-like"/>
    <property type="match status" value="1"/>
</dbReference>
<accession>A0ABY3SC39</accession>
<protein>
    <submittedName>
        <fullName evidence="3">PQQ-binding-like beta-propeller repeat protein</fullName>
    </submittedName>
</protein>